<dbReference type="GO" id="GO:0005743">
    <property type="term" value="C:mitochondrial inner membrane"/>
    <property type="evidence" value="ECO:0007669"/>
    <property type="project" value="UniProtKB-SubCell"/>
</dbReference>
<dbReference type="InterPro" id="IPR039297">
    <property type="entry name" value="COX7a"/>
</dbReference>
<evidence type="ECO:0000256" key="1">
    <source>
        <dbReference type="ARBA" id="ARBA00004273"/>
    </source>
</evidence>
<reference evidence="5" key="2">
    <citation type="submission" date="2021-01" db="EMBL/GenBank/DDBJ databases">
        <authorList>
            <person name="Schikora-Tamarit M.A."/>
        </authorList>
    </citation>
    <scope>NUCLEOTIDE SEQUENCE</scope>
    <source>
        <strain evidence="5">NCAIM Y.01608</strain>
    </source>
</reference>
<organism evidence="5 6">
    <name type="scientific">Ogataea polymorpha</name>
    <dbReference type="NCBI Taxonomy" id="460523"/>
    <lineage>
        <taxon>Eukaryota</taxon>
        <taxon>Fungi</taxon>
        <taxon>Dikarya</taxon>
        <taxon>Ascomycota</taxon>
        <taxon>Saccharomycotina</taxon>
        <taxon>Pichiomycetes</taxon>
        <taxon>Pichiales</taxon>
        <taxon>Pichiaceae</taxon>
        <taxon>Ogataea</taxon>
    </lineage>
</organism>
<keyword evidence="2" id="KW-0999">Mitochondrion inner membrane</keyword>
<evidence type="ECO:0000256" key="3">
    <source>
        <dbReference type="ARBA" id="ARBA00023128"/>
    </source>
</evidence>
<evidence type="ECO:0000256" key="2">
    <source>
        <dbReference type="ARBA" id="ARBA00022792"/>
    </source>
</evidence>
<protein>
    <submittedName>
        <fullName evidence="5">Uncharacterized protein</fullName>
    </submittedName>
</protein>
<proteinExistence type="predicted"/>
<gene>
    <name evidence="5" type="ORF">OGATHE_001222</name>
</gene>
<dbReference type="AlphaFoldDB" id="A0A9P8PRE7"/>
<name>A0A9P8PRE7_9ASCO</name>
<comment type="caution">
    <text evidence="5">The sequence shown here is derived from an EMBL/GenBank/DDBJ whole genome shotgun (WGS) entry which is preliminary data.</text>
</comment>
<reference evidence="5" key="1">
    <citation type="journal article" date="2021" name="Open Biol.">
        <title>Shared evolutionary footprints suggest mitochondrial oxidative damage underlies multiple complex I losses in fungi.</title>
        <authorList>
            <person name="Schikora-Tamarit M.A."/>
            <person name="Marcet-Houben M."/>
            <person name="Nosek J."/>
            <person name="Gabaldon T."/>
        </authorList>
    </citation>
    <scope>NUCLEOTIDE SEQUENCE</scope>
    <source>
        <strain evidence="5">NCAIM Y.01608</strain>
    </source>
</reference>
<dbReference type="Pfam" id="PF02238">
    <property type="entry name" value="COX7a"/>
    <property type="match status" value="1"/>
</dbReference>
<dbReference type="EMBL" id="JAEUBD010000146">
    <property type="protein sequence ID" value="KAH3676732.1"/>
    <property type="molecule type" value="Genomic_DNA"/>
</dbReference>
<keyword evidence="6" id="KW-1185">Reference proteome</keyword>
<sequence length="129" mass="14279">MANKVIELQKFYQTTNKPIYLAHPRSKYYLIPYALGLTLSVGASLCCSRPSTAGSDGCCSVPTTIALYTMIMCIWSDRKAKYESSVMETANFSISAEWKYAASYASAFSRTFCRSASFSPKISSSSARW</sequence>
<evidence type="ECO:0000313" key="5">
    <source>
        <dbReference type="EMBL" id="KAH3676732.1"/>
    </source>
</evidence>
<evidence type="ECO:0000256" key="4">
    <source>
        <dbReference type="ARBA" id="ARBA00023136"/>
    </source>
</evidence>
<keyword evidence="3" id="KW-0496">Mitochondrion</keyword>
<keyword evidence="4" id="KW-0472">Membrane</keyword>
<comment type="subcellular location">
    <subcellularLocation>
        <location evidence="1">Mitochondrion inner membrane</location>
    </subcellularLocation>
</comment>
<accession>A0A9P8PRE7</accession>
<evidence type="ECO:0000313" key="6">
    <source>
        <dbReference type="Proteomes" id="UP000788993"/>
    </source>
</evidence>
<dbReference type="Proteomes" id="UP000788993">
    <property type="component" value="Unassembled WGS sequence"/>
</dbReference>